<evidence type="ECO:0000313" key="3">
    <source>
        <dbReference type="Proteomes" id="UP000013827"/>
    </source>
</evidence>
<name>A0A0D3JHW6_EMIH1</name>
<dbReference type="Proteomes" id="UP000013827">
    <property type="component" value="Unassembled WGS sequence"/>
</dbReference>
<dbReference type="HOGENOM" id="CLU_1182037_0_0_1"/>
<dbReference type="GeneID" id="17268648"/>
<reference evidence="2" key="2">
    <citation type="submission" date="2024-10" db="UniProtKB">
        <authorList>
            <consortium name="EnsemblProtists"/>
        </authorList>
    </citation>
    <scope>IDENTIFICATION</scope>
</reference>
<sequence>MGRGEPSEKQQDRAAIRRAKERFRATARQQRKLLVAGGVEAPRASLQLLDQLVQHRHGSAPSCSSDATVTELEHIVAATGFNSAQATRTLLLKQEISHLRSQGHTTADVISKLDHRLRAGSGLRRRSSELENHLWGGGGAERHAGLGERQHAALGFGPAHKKLKLGDDRLGAAVGGKGKAPWLPPPDSRLWPPPARDVSEKGKRPWEEEPPPPVRAVRLRLSEMAGGEGGRFRGP</sequence>
<proteinExistence type="predicted"/>
<dbReference type="PaxDb" id="2903-EOD23101"/>
<dbReference type="AlphaFoldDB" id="A0A0D3JHW6"/>
<evidence type="ECO:0000256" key="1">
    <source>
        <dbReference type="SAM" id="MobiDB-lite"/>
    </source>
</evidence>
<organism evidence="2 3">
    <name type="scientific">Emiliania huxleyi (strain CCMP1516)</name>
    <dbReference type="NCBI Taxonomy" id="280463"/>
    <lineage>
        <taxon>Eukaryota</taxon>
        <taxon>Haptista</taxon>
        <taxon>Haptophyta</taxon>
        <taxon>Prymnesiophyceae</taxon>
        <taxon>Isochrysidales</taxon>
        <taxon>Noelaerhabdaceae</taxon>
        <taxon>Emiliania</taxon>
    </lineage>
</organism>
<keyword evidence="3" id="KW-1185">Reference proteome</keyword>
<accession>A0A0D3JHW6</accession>
<reference evidence="3" key="1">
    <citation type="journal article" date="2013" name="Nature">
        <title>Pan genome of the phytoplankton Emiliania underpins its global distribution.</title>
        <authorList>
            <person name="Read B.A."/>
            <person name="Kegel J."/>
            <person name="Klute M.J."/>
            <person name="Kuo A."/>
            <person name="Lefebvre S.C."/>
            <person name="Maumus F."/>
            <person name="Mayer C."/>
            <person name="Miller J."/>
            <person name="Monier A."/>
            <person name="Salamov A."/>
            <person name="Young J."/>
            <person name="Aguilar M."/>
            <person name="Claverie J.M."/>
            <person name="Frickenhaus S."/>
            <person name="Gonzalez K."/>
            <person name="Herman E.K."/>
            <person name="Lin Y.C."/>
            <person name="Napier J."/>
            <person name="Ogata H."/>
            <person name="Sarno A.F."/>
            <person name="Shmutz J."/>
            <person name="Schroeder D."/>
            <person name="de Vargas C."/>
            <person name="Verret F."/>
            <person name="von Dassow P."/>
            <person name="Valentin K."/>
            <person name="Van de Peer Y."/>
            <person name="Wheeler G."/>
            <person name="Dacks J.B."/>
            <person name="Delwiche C.F."/>
            <person name="Dyhrman S.T."/>
            <person name="Glockner G."/>
            <person name="John U."/>
            <person name="Richards T."/>
            <person name="Worden A.Z."/>
            <person name="Zhang X."/>
            <person name="Grigoriev I.V."/>
            <person name="Allen A.E."/>
            <person name="Bidle K."/>
            <person name="Borodovsky M."/>
            <person name="Bowler C."/>
            <person name="Brownlee C."/>
            <person name="Cock J.M."/>
            <person name="Elias M."/>
            <person name="Gladyshev V.N."/>
            <person name="Groth M."/>
            <person name="Guda C."/>
            <person name="Hadaegh A."/>
            <person name="Iglesias-Rodriguez M.D."/>
            <person name="Jenkins J."/>
            <person name="Jones B.M."/>
            <person name="Lawson T."/>
            <person name="Leese F."/>
            <person name="Lindquist E."/>
            <person name="Lobanov A."/>
            <person name="Lomsadze A."/>
            <person name="Malik S.B."/>
            <person name="Marsh M.E."/>
            <person name="Mackinder L."/>
            <person name="Mock T."/>
            <person name="Mueller-Roeber B."/>
            <person name="Pagarete A."/>
            <person name="Parker M."/>
            <person name="Probert I."/>
            <person name="Quesneville H."/>
            <person name="Raines C."/>
            <person name="Rensing S.A."/>
            <person name="Riano-Pachon D.M."/>
            <person name="Richier S."/>
            <person name="Rokitta S."/>
            <person name="Shiraiwa Y."/>
            <person name="Soanes D.M."/>
            <person name="van der Giezen M."/>
            <person name="Wahlund T.M."/>
            <person name="Williams B."/>
            <person name="Wilson W."/>
            <person name="Wolfe G."/>
            <person name="Wurch L.L."/>
        </authorList>
    </citation>
    <scope>NUCLEOTIDE SEQUENCE</scope>
</reference>
<dbReference type="KEGG" id="ehx:EMIHUDRAFT_432170"/>
<dbReference type="RefSeq" id="XP_005775530.1">
    <property type="nucleotide sequence ID" value="XM_005775473.1"/>
</dbReference>
<feature type="compositionally biased region" description="Basic and acidic residues" evidence="1">
    <location>
        <begin position="197"/>
        <end position="207"/>
    </location>
</feature>
<feature type="compositionally biased region" description="Pro residues" evidence="1">
    <location>
        <begin position="182"/>
        <end position="195"/>
    </location>
</feature>
<dbReference type="EnsemblProtists" id="EOD23101">
    <property type="protein sequence ID" value="EOD23101"/>
    <property type="gene ID" value="EMIHUDRAFT_432170"/>
</dbReference>
<evidence type="ECO:0000313" key="2">
    <source>
        <dbReference type="EnsemblProtists" id="EOD23101"/>
    </source>
</evidence>
<protein>
    <submittedName>
        <fullName evidence="2">Uncharacterized protein</fullName>
    </submittedName>
</protein>
<feature type="region of interest" description="Disordered" evidence="1">
    <location>
        <begin position="176"/>
        <end position="213"/>
    </location>
</feature>